<dbReference type="GeneID" id="89469957"/>
<keyword evidence="3" id="KW-1185">Reference proteome</keyword>
<dbReference type="AlphaFoldDB" id="K6CUA1"/>
<dbReference type="EMBL" id="AJLR01000126">
    <property type="protein sequence ID" value="EKN63822.1"/>
    <property type="molecule type" value="Genomic_DNA"/>
</dbReference>
<evidence type="ECO:0000313" key="3">
    <source>
        <dbReference type="Proteomes" id="UP000006315"/>
    </source>
</evidence>
<dbReference type="RefSeq" id="WP_003332607.1">
    <property type="nucleotide sequence ID" value="NZ_AJLR01000126.1"/>
</dbReference>
<reference evidence="2 3" key="1">
    <citation type="journal article" date="2012" name="Front. Microbiol.">
        <title>Redundancy and modularity in membrane-associated dissimilatory nitrate reduction in Bacillus.</title>
        <authorList>
            <person name="Heylen K."/>
            <person name="Keltjens J."/>
        </authorList>
    </citation>
    <scope>NUCLEOTIDE SEQUENCE [LARGE SCALE GENOMIC DNA]</scope>
    <source>
        <strain evidence="2 3">LMG 9581</strain>
    </source>
</reference>
<accession>K6CUA1</accession>
<dbReference type="Proteomes" id="UP000006315">
    <property type="component" value="Unassembled WGS sequence"/>
</dbReference>
<evidence type="ECO:0000256" key="1">
    <source>
        <dbReference type="SAM" id="Coils"/>
    </source>
</evidence>
<protein>
    <submittedName>
        <fullName evidence="2">Uncharacterized protein</fullName>
    </submittedName>
</protein>
<gene>
    <name evidence="2" type="ORF">BAZO_15834</name>
</gene>
<sequence length="135" mass="15572">MEKQILELLQQMDKKLTVQGQTLEKHTQILTEHSRILGEHSQILGEHSRILGEHGQILEKHSLVLADHGQILNALRHGQESLKAEISELRLQNAKEFGEVKEQIKNLEISNELLKEDTWNNKKDIRKVQKTMGMV</sequence>
<organism evidence="2 3">
    <name type="scientific">Schinkia azotoformans LMG 9581</name>
    <dbReference type="NCBI Taxonomy" id="1131731"/>
    <lineage>
        <taxon>Bacteria</taxon>
        <taxon>Bacillati</taxon>
        <taxon>Bacillota</taxon>
        <taxon>Bacilli</taxon>
        <taxon>Bacillales</taxon>
        <taxon>Bacillaceae</taxon>
        <taxon>Calidifontibacillus/Schinkia group</taxon>
        <taxon>Schinkia</taxon>
    </lineage>
</organism>
<dbReference type="STRING" id="1131731.BAZO_15834"/>
<evidence type="ECO:0000313" key="2">
    <source>
        <dbReference type="EMBL" id="EKN63822.1"/>
    </source>
</evidence>
<name>K6CUA1_SCHAZ</name>
<dbReference type="PATRIC" id="fig|1131731.3.peg.3242"/>
<proteinExistence type="predicted"/>
<keyword evidence="1" id="KW-0175">Coiled coil</keyword>
<feature type="coiled-coil region" evidence="1">
    <location>
        <begin position="72"/>
        <end position="117"/>
    </location>
</feature>
<comment type="caution">
    <text evidence="2">The sequence shown here is derived from an EMBL/GenBank/DDBJ whole genome shotgun (WGS) entry which is preliminary data.</text>
</comment>